<dbReference type="Pfam" id="PF13439">
    <property type="entry name" value="Glyco_transf_4"/>
    <property type="match status" value="1"/>
</dbReference>
<sequence>MHIVLDARMYGAKQTSGIGLYVQRLTEQLFELDTKNRYTLLLNKAGRDIFQAARAGVNVVPADFGWYSYAEQINIPLILKKIKYDVYHCPHFNLPLLVNRNAVVTIHDLTPKFFPGPRVRHSLIRKIGYETTVRHALAASKKIIAVSDFTKEMITAHYPKVAPKKITVIQQGIDSWYQPVTDVTRRENVKKKYGITDGFILYVGVWRDHKNIETLVGAYEQLPTHLWQRYQLVLAGRPDKNYPEIQKRVSGSRVRNRIITPGFIDQKDLPALYSEAAVFVLPSFIEGFGLVAGEAAACGTPVIASETSAVTEVLGDAAFYFNPHDPTTLRRKIELVLTSPDQLQAMVAQSRLAIAKFTWRRTAQDTLGLYQSVASR</sequence>
<feature type="domain" description="Glycosyl transferase family 1" evidence="2">
    <location>
        <begin position="187"/>
        <end position="351"/>
    </location>
</feature>
<evidence type="ECO:0000259" key="3">
    <source>
        <dbReference type="Pfam" id="PF13439"/>
    </source>
</evidence>
<protein>
    <recommendedName>
        <fullName evidence="6">Glycosyl transferase family 1 domain-containing protein</fullName>
    </recommendedName>
</protein>
<dbReference type="AlphaFoldDB" id="A0A1G1Y467"/>
<dbReference type="SUPFAM" id="SSF53756">
    <property type="entry name" value="UDP-Glycosyltransferase/glycogen phosphorylase"/>
    <property type="match status" value="1"/>
</dbReference>
<dbReference type="GO" id="GO:0009103">
    <property type="term" value="P:lipopolysaccharide biosynthetic process"/>
    <property type="evidence" value="ECO:0007669"/>
    <property type="project" value="TreeGrafter"/>
</dbReference>
<reference evidence="4 5" key="1">
    <citation type="journal article" date="2016" name="Nat. Commun.">
        <title>Thousands of microbial genomes shed light on interconnected biogeochemical processes in an aquifer system.</title>
        <authorList>
            <person name="Anantharaman K."/>
            <person name="Brown C.T."/>
            <person name="Hug L.A."/>
            <person name="Sharon I."/>
            <person name="Castelle C.J."/>
            <person name="Probst A.J."/>
            <person name="Thomas B.C."/>
            <person name="Singh A."/>
            <person name="Wilkins M.J."/>
            <person name="Karaoz U."/>
            <person name="Brodie E.L."/>
            <person name="Williams K.H."/>
            <person name="Hubbard S.S."/>
            <person name="Banfield J.F."/>
        </authorList>
    </citation>
    <scope>NUCLEOTIDE SEQUENCE [LARGE SCALE GENOMIC DNA]</scope>
</reference>
<name>A0A1G1Y467_9BACT</name>
<dbReference type="Gene3D" id="3.40.50.2000">
    <property type="entry name" value="Glycogen Phosphorylase B"/>
    <property type="match status" value="2"/>
</dbReference>
<evidence type="ECO:0000259" key="2">
    <source>
        <dbReference type="Pfam" id="PF00534"/>
    </source>
</evidence>
<dbReference type="PANTHER" id="PTHR46401:SF2">
    <property type="entry name" value="GLYCOSYLTRANSFERASE WBBK-RELATED"/>
    <property type="match status" value="1"/>
</dbReference>
<proteinExistence type="predicted"/>
<organism evidence="4 5">
    <name type="scientific">Candidatus Buchananbacteria bacterium RIFCSPHIGHO2_01_FULL_47_11b</name>
    <dbReference type="NCBI Taxonomy" id="1797537"/>
    <lineage>
        <taxon>Bacteria</taxon>
        <taxon>Candidatus Buchananiibacteriota</taxon>
    </lineage>
</organism>
<accession>A0A1G1Y467</accession>
<dbReference type="EMBL" id="MHIG01000015">
    <property type="protein sequence ID" value="OGY47092.1"/>
    <property type="molecule type" value="Genomic_DNA"/>
</dbReference>
<dbReference type="InterPro" id="IPR001296">
    <property type="entry name" value="Glyco_trans_1"/>
</dbReference>
<dbReference type="GO" id="GO:0016757">
    <property type="term" value="F:glycosyltransferase activity"/>
    <property type="evidence" value="ECO:0007669"/>
    <property type="project" value="InterPro"/>
</dbReference>
<comment type="caution">
    <text evidence="4">The sequence shown here is derived from an EMBL/GenBank/DDBJ whole genome shotgun (WGS) entry which is preliminary data.</text>
</comment>
<dbReference type="Proteomes" id="UP000178385">
    <property type="component" value="Unassembled WGS sequence"/>
</dbReference>
<dbReference type="PANTHER" id="PTHR46401">
    <property type="entry name" value="GLYCOSYLTRANSFERASE WBBK-RELATED"/>
    <property type="match status" value="1"/>
</dbReference>
<evidence type="ECO:0008006" key="6">
    <source>
        <dbReference type="Google" id="ProtNLM"/>
    </source>
</evidence>
<feature type="domain" description="Glycosyltransferase subfamily 4-like N-terminal" evidence="3">
    <location>
        <begin position="16"/>
        <end position="174"/>
    </location>
</feature>
<gene>
    <name evidence="4" type="ORF">A2840_00300</name>
</gene>
<dbReference type="Pfam" id="PF00534">
    <property type="entry name" value="Glycos_transf_1"/>
    <property type="match status" value="1"/>
</dbReference>
<keyword evidence="1" id="KW-0808">Transferase</keyword>
<dbReference type="InterPro" id="IPR028098">
    <property type="entry name" value="Glyco_trans_4-like_N"/>
</dbReference>
<evidence type="ECO:0000313" key="5">
    <source>
        <dbReference type="Proteomes" id="UP000178385"/>
    </source>
</evidence>
<evidence type="ECO:0000313" key="4">
    <source>
        <dbReference type="EMBL" id="OGY47092.1"/>
    </source>
</evidence>
<evidence type="ECO:0000256" key="1">
    <source>
        <dbReference type="ARBA" id="ARBA00022679"/>
    </source>
</evidence>
<dbReference type="CDD" id="cd03809">
    <property type="entry name" value="GT4_MtfB-like"/>
    <property type="match status" value="1"/>
</dbReference>